<evidence type="ECO:0000256" key="1">
    <source>
        <dbReference type="PROSITE-ProRule" id="PRU00169"/>
    </source>
</evidence>
<evidence type="ECO:0000313" key="4">
    <source>
        <dbReference type="EMBL" id="MEN2990125.1"/>
    </source>
</evidence>
<dbReference type="SMART" id="SM00448">
    <property type="entry name" value="REC"/>
    <property type="match status" value="1"/>
</dbReference>
<dbReference type="EMBL" id="JBBKTW010000006">
    <property type="protein sequence ID" value="MEN2990125.1"/>
    <property type="molecule type" value="Genomic_DNA"/>
</dbReference>
<comment type="caution">
    <text evidence="4">The sequence shown here is derived from an EMBL/GenBank/DDBJ whole genome shotgun (WGS) entry which is preliminary data.</text>
</comment>
<protein>
    <recommendedName>
        <fullName evidence="3">Response regulatory domain-containing protein</fullName>
    </recommendedName>
</protein>
<evidence type="ECO:0000256" key="2">
    <source>
        <dbReference type="SAM" id="MobiDB-lite"/>
    </source>
</evidence>
<dbReference type="PROSITE" id="PS50110">
    <property type="entry name" value="RESPONSE_REGULATORY"/>
    <property type="match status" value="1"/>
</dbReference>
<dbReference type="InterPro" id="IPR001789">
    <property type="entry name" value="Sig_transdc_resp-reg_receiver"/>
</dbReference>
<evidence type="ECO:0000259" key="3">
    <source>
        <dbReference type="PROSITE" id="PS50110"/>
    </source>
</evidence>
<reference evidence="4 5" key="1">
    <citation type="submission" date="2024-03" db="EMBL/GenBank/DDBJ databases">
        <title>High-quality draft genome sequencing of Tistrella sp. BH-R2-4.</title>
        <authorList>
            <person name="Dong C."/>
        </authorList>
    </citation>
    <scope>NUCLEOTIDE SEQUENCE [LARGE SCALE GENOMIC DNA]</scope>
    <source>
        <strain evidence="4 5">BH-R2-4</strain>
    </source>
</reference>
<dbReference type="Gene3D" id="1.20.140.160">
    <property type="match status" value="1"/>
</dbReference>
<dbReference type="SUPFAM" id="SSF52172">
    <property type="entry name" value="CheY-like"/>
    <property type="match status" value="1"/>
</dbReference>
<organism evidence="4 5">
    <name type="scientific">Tistrella arctica</name>
    <dbReference type="NCBI Taxonomy" id="3133430"/>
    <lineage>
        <taxon>Bacteria</taxon>
        <taxon>Pseudomonadati</taxon>
        <taxon>Pseudomonadota</taxon>
        <taxon>Alphaproteobacteria</taxon>
        <taxon>Geminicoccales</taxon>
        <taxon>Geminicoccaceae</taxon>
        <taxon>Tistrella</taxon>
    </lineage>
</organism>
<keyword evidence="1" id="KW-0597">Phosphoprotein</keyword>
<evidence type="ECO:0000313" key="5">
    <source>
        <dbReference type="Proteomes" id="UP001413721"/>
    </source>
</evidence>
<keyword evidence="5" id="KW-1185">Reference proteome</keyword>
<feature type="modified residue" description="4-aspartylphosphate" evidence="1">
    <location>
        <position position="68"/>
    </location>
</feature>
<dbReference type="Gene3D" id="3.40.50.2300">
    <property type="match status" value="1"/>
</dbReference>
<dbReference type="InterPro" id="IPR011006">
    <property type="entry name" value="CheY-like_superfamily"/>
</dbReference>
<dbReference type="RefSeq" id="WP_345937920.1">
    <property type="nucleotide sequence ID" value="NZ_JBBKTW010000006.1"/>
</dbReference>
<sequence length="242" mass="26286">MPRATARAMEAVLQNLTGLRILIAEDEFLLADDLARAFEDMGADVLGPTPTLEAAAAFLPMVQAAILDINLNGQQVFSIADDLAQRNIPFVFFTGYDDILIPDRFRHASKLRKPVSWRRLLMALFDDAPALTDPAATTGEVPSGAVPPEGARRAAPIDTSGGAAQRRSGIKPDHDIVSMLPMLRLAARLMLPDQTAADRLVKRTLQRAIIEADSKPQGIVLAGWLNDLMEQILAADGRKLMQ</sequence>
<dbReference type="Proteomes" id="UP001413721">
    <property type="component" value="Unassembled WGS sequence"/>
</dbReference>
<name>A0ABU9YNH9_9PROT</name>
<proteinExistence type="predicted"/>
<accession>A0ABU9YNH9</accession>
<gene>
    <name evidence="4" type="ORF">WG926_17535</name>
</gene>
<feature type="domain" description="Response regulatory" evidence="3">
    <location>
        <begin position="20"/>
        <end position="128"/>
    </location>
</feature>
<feature type="region of interest" description="Disordered" evidence="2">
    <location>
        <begin position="135"/>
        <end position="169"/>
    </location>
</feature>